<dbReference type="PANTHER" id="PTHR31898:SF1">
    <property type="entry name" value="TLC DOMAIN-CONTAINING PROTEIN 5"/>
    <property type="match status" value="1"/>
</dbReference>
<dbReference type="OrthoDB" id="506011at2759"/>
<name>A0A9P0HDY0_NEZVI</name>
<feature type="transmembrane region" description="Helical" evidence="2">
    <location>
        <begin position="162"/>
        <end position="186"/>
    </location>
</feature>
<feature type="transmembrane region" description="Helical" evidence="2">
    <location>
        <begin position="22"/>
        <end position="43"/>
    </location>
</feature>
<protein>
    <recommendedName>
        <fullName evidence="5">TLC domain-containing protein</fullName>
    </recommendedName>
</protein>
<feature type="region of interest" description="Disordered" evidence="1">
    <location>
        <begin position="225"/>
        <end position="258"/>
    </location>
</feature>
<keyword evidence="2" id="KW-0472">Membrane</keyword>
<keyword evidence="4" id="KW-1185">Reference proteome</keyword>
<dbReference type="EMBL" id="OV725080">
    <property type="protein sequence ID" value="CAH1400117.1"/>
    <property type="molecule type" value="Genomic_DNA"/>
</dbReference>
<evidence type="ECO:0000313" key="3">
    <source>
        <dbReference type="EMBL" id="CAH1400117.1"/>
    </source>
</evidence>
<dbReference type="AlphaFoldDB" id="A0A9P0HDY0"/>
<feature type="transmembrane region" description="Helical" evidence="2">
    <location>
        <begin position="198"/>
        <end position="215"/>
    </location>
</feature>
<keyword evidence="2" id="KW-0812">Transmembrane</keyword>
<feature type="transmembrane region" description="Helical" evidence="2">
    <location>
        <begin position="132"/>
        <end position="150"/>
    </location>
</feature>
<gene>
    <name evidence="3" type="ORF">NEZAVI_LOCUS9419</name>
</gene>
<organism evidence="3 4">
    <name type="scientific">Nezara viridula</name>
    <name type="common">Southern green stink bug</name>
    <name type="synonym">Cimex viridulus</name>
    <dbReference type="NCBI Taxonomy" id="85310"/>
    <lineage>
        <taxon>Eukaryota</taxon>
        <taxon>Metazoa</taxon>
        <taxon>Ecdysozoa</taxon>
        <taxon>Arthropoda</taxon>
        <taxon>Hexapoda</taxon>
        <taxon>Insecta</taxon>
        <taxon>Pterygota</taxon>
        <taxon>Neoptera</taxon>
        <taxon>Paraneoptera</taxon>
        <taxon>Hemiptera</taxon>
        <taxon>Heteroptera</taxon>
        <taxon>Panheteroptera</taxon>
        <taxon>Pentatomomorpha</taxon>
        <taxon>Pentatomoidea</taxon>
        <taxon>Pentatomidae</taxon>
        <taxon>Pentatominae</taxon>
        <taxon>Nezara</taxon>
    </lineage>
</organism>
<keyword evidence="2" id="KW-1133">Transmembrane helix</keyword>
<evidence type="ECO:0000256" key="1">
    <source>
        <dbReference type="SAM" id="MobiDB-lite"/>
    </source>
</evidence>
<dbReference type="PANTHER" id="PTHR31898">
    <property type="entry name" value="TRANSMEMBRANE PROTEIN 136"/>
    <property type="match status" value="1"/>
</dbReference>
<accession>A0A9P0HDY0</accession>
<evidence type="ECO:0000256" key="2">
    <source>
        <dbReference type="SAM" id="Phobius"/>
    </source>
</evidence>
<evidence type="ECO:0008006" key="5">
    <source>
        <dbReference type="Google" id="ProtNLM"/>
    </source>
</evidence>
<dbReference type="Proteomes" id="UP001152798">
    <property type="component" value="Chromosome 4"/>
</dbReference>
<evidence type="ECO:0000313" key="4">
    <source>
        <dbReference type="Proteomes" id="UP001152798"/>
    </source>
</evidence>
<dbReference type="InterPro" id="IPR042512">
    <property type="entry name" value="TLCD5"/>
</dbReference>
<proteinExistence type="predicted"/>
<feature type="compositionally biased region" description="Basic residues" evidence="1">
    <location>
        <begin position="232"/>
        <end position="258"/>
    </location>
</feature>
<feature type="transmembrane region" description="Helical" evidence="2">
    <location>
        <begin position="55"/>
        <end position="72"/>
    </location>
</feature>
<sequence>MDPIIEIFTDILKPKSSLLSKMIGIAIATGIYMFANIFMVCCSCCTRHSKDKRQGVAILNSLVLLGAYLYSWKLGNPHLAEALENSPVNEVPLMLTAGYYILDTLSLRSFIDVLHHTLSISGILALLVEGRAANIAVTFAFLVEVANLLYNIRKIATIYQCCVLFFDILYPAVFIFVRVIVLLHLSKNIVNNKDLPEVPQGLASILFLMSFFYCFRMFRNAFAPPEEPASTRRSRSRTPRVSRTSKNRSRSKTKKKCY</sequence>
<reference evidence="3" key="1">
    <citation type="submission" date="2022-01" db="EMBL/GenBank/DDBJ databases">
        <authorList>
            <person name="King R."/>
        </authorList>
    </citation>
    <scope>NUCLEOTIDE SEQUENCE</scope>
</reference>